<dbReference type="RefSeq" id="WP_101311656.1">
    <property type="nucleotide sequence ID" value="NZ_CAXXEE010000003.1"/>
</dbReference>
<dbReference type="SUPFAM" id="SSF55961">
    <property type="entry name" value="Bet v1-like"/>
    <property type="match status" value="1"/>
</dbReference>
<dbReference type="AlphaFoldDB" id="A0A2N3HSH1"/>
<proteinExistence type="predicted"/>
<sequence>MKILLYILLGIGLLVAILHFMAPKTYHVERKIIVSANIDTVFKSLCSLKDQQVWSPWGSKDPNMTIEYNGIDGEIGSISHWVGNKEVGEGEQEITKIEPTSYIETELRFLKPFESTSTGFFTIRQVAEGTEVTWGFKGNNTFPTTLMMVFMNIDKAIGPDFEKGMADFKSFIEK</sequence>
<dbReference type="Proteomes" id="UP000233618">
    <property type="component" value="Unassembled WGS sequence"/>
</dbReference>
<dbReference type="InterPro" id="IPR023393">
    <property type="entry name" value="START-like_dom_sf"/>
</dbReference>
<reference evidence="2 3" key="1">
    <citation type="journal article" date="2017" name="Front. Microbiol.">
        <title>Labilibaculum manganireducens gen. nov., sp. nov. and Labilibaculum filiforme sp. nov., Novel Bacteroidetes Isolated from Subsurface Sediments of the Baltic Sea.</title>
        <authorList>
            <person name="Vandieken V."/>
            <person name="Marshall I.P."/>
            <person name="Niemann H."/>
            <person name="Engelen B."/>
            <person name="Cypionka H."/>
        </authorList>
    </citation>
    <scope>NUCLEOTIDE SEQUENCE [LARGE SCALE GENOMIC DNA]</scope>
    <source>
        <strain evidence="2 3">59.10-2M</strain>
    </source>
</reference>
<comment type="caution">
    <text evidence="2">The sequence shown here is derived from an EMBL/GenBank/DDBJ whole genome shotgun (WGS) entry which is preliminary data.</text>
</comment>
<accession>A0A2N3HSH1</accession>
<evidence type="ECO:0000313" key="2">
    <source>
        <dbReference type="EMBL" id="PKQ60993.1"/>
    </source>
</evidence>
<dbReference type="CDD" id="cd07818">
    <property type="entry name" value="SRPBCC_1"/>
    <property type="match status" value="1"/>
</dbReference>
<name>A0A2N3HSH1_9BACT</name>
<protein>
    <submittedName>
        <fullName evidence="2">Polyketide cyclase</fullName>
    </submittedName>
</protein>
<feature type="transmembrane region" description="Helical" evidence="1">
    <location>
        <begin position="6"/>
        <end position="22"/>
    </location>
</feature>
<keyword evidence="1" id="KW-0812">Transmembrane</keyword>
<evidence type="ECO:0000313" key="3">
    <source>
        <dbReference type="Proteomes" id="UP000233618"/>
    </source>
</evidence>
<keyword evidence="1" id="KW-0472">Membrane</keyword>
<dbReference type="Gene3D" id="3.30.530.20">
    <property type="match status" value="1"/>
</dbReference>
<organism evidence="2 3">
    <name type="scientific">Labilibaculum manganireducens</name>
    <dbReference type="NCBI Taxonomy" id="1940525"/>
    <lineage>
        <taxon>Bacteria</taxon>
        <taxon>Pseudomonadati</taxon>
        <taxon>Bacteroidota</taxon>
        <taxon>Bacteroidia</taxon>
        <taxon>Marinilabiliales</taxon>
        <taxon>Marinifilaceae</taxon>
        <taxon>Labilibaculum</taxon>
    </lineage>
</organism>
<keyword evidence="3" id="KW-1185">Reference proteome</keyword>
<gene>
    <name evidence="2" type="ORF">BZG01_20160</name>
</gene>
<evidence type="ECO:0000256" key="1">
    <source>
        <dbReference type="SAM" id="Phobius"/>
    </source>
</evidence>
<keyword evidence="1" id="KW-1133">Transmembrane helix</keyword>
<dbReference type="EMBL" id="MVDE01000051">
    <property type="protein sequence ID" value="PKQ60993.1"/>
    <property type="molecule type" value="Genomic_DNA"/>
</dbReference>